<proteinExistence type="predicted"/>
<accession>A0A1Y1HZI0</accession>
<organism evidence="1 2">
    <name type="scientific">Klebsormidium nitens</name>
    <name type="common">Green alga</name>
    <name type="synonym">Ulothrix nitens</name>
    <dbReference type="NCBI Taxonomy" id="105231"/>
    <lineage>
        <taxon>Eukaryota</taxon>
        <taxon>Viridiplantae</taxon>
        <taxon>Streptophyta</taxon>
        <taxon>Klebsormidiophyceae</taxon>
        <taxon>Klebsormidiales</taxon>
        <taxon>Klebsormidiaceae</taxon>
        <taxon>Klebsormidium</taxon>
    </lineage>
</organism>
<evidence type="ECO:0000313" key="2">
    <source>
        <dbReference type="Proteomes" id="UP000054558"/>
    </source>
</evidence>
<evidence type="ECO:0000313" key="1">
    <source>
        <dbReference type="EMBL" id="GAQ84064.1"/>
    </source>
</evidence>
<dbReference type="AlphaFoldDB" id="A0A1Y1HZI0"/>
<sequence>MGAYRDRVDAGFRTRQELREFFTEMEETVSAFHAICEDGLQVFSEKYCARCTPPAVYEYGMLHEQEYIIRYYGCEIPFYMLRELVDTYEFDGAYLLRLKTQIKAENLRERCRKDNGTPETVLARRQARYLAHRRTQTDVKDRIGAAQERQTKAIVNLVEFLKAD</sequence>
<reference evidence="1 2" key="1">
    <citation type="journal article" date="2014" name="Nat. Commun.">
        <title>Klebsormidium flaccidum genome reveals primary factors for plant terrestrial adaptation.</title>
        <authorList>
            <person name="Hori K."/>
            <person name="Maruyama F."/>
            <person name="Fujisawa T."/>
            <person name="Togashi T."/>
            <person name="Yamamoto N."/>
            <person name="Seo M."/>
            <person name="Sato S."/>
            <person name="Yamada T."/>
            <person name="Mori H."/>
            <person name="Tajima N."/>
            <person name="Moriyama T."/>
            <person name="Ikeuchi M."/>
            <person name="Watanabe M."/>
            <person name="Wada H."/>
            <person name="Kobayashi K."/>
            <person name="Saito M."/>
            <person name="Masuda T."/>
            <person name="Sasaki-Sekimoto Y."/>
            <person name="Mashiguchi K."/>
            <person name="Awai K."/>
            <person name="Shimojima M."/>
            <person name="Masuda S."/>
            <person name="Iwai M."/>
            <person name="Nobusawa T."/>
            <person name="Narise T."/>
            <person name="Kondo S."/>
            <person name="Saito H."/>
            <person name="Sato R."/>
            <person name="Murakawa M."/>
            <person name="Ihara Y."/>
            <person name="Oshima-Yamada Y."/>
            <person name="Ohtaka K."/>
            <person name="Satoh M."/>
            <person name="Sonobe K."/>
            <person name="Ishii M."/>
            <person name="Ohtani R."/>
            <person name="Kanamori-Sato M."/>
            <person name="Honoki R."/>
            <person name="Miyazaki D."/>
            <person name="Mochizuki H."/>
            <person name="Umetsu J."/>
            <person name="Higashi K."/>
            <person name="Shibata D."/>
            <person name="Kamiya Y."/>
            <person name="Sato N."/>
            <person name="Nakamura Y."/>
            <person name="Tabata S."/>
            <person name="Ida S."/>
            <person name="Kurokawa K."/>
            <person name="Ohta H."/>
        </authorList>
    </citation>
    <scope>NUCLEOTIDE SEQUENCE [LARGE SCALE GENOMIC DNA]</scope>
    <source>
        <strain evidence="1 2">NIES-2285</strain>
    </source>
</reference>
<protein>
    <submittedName>
        <fullName evidence="1">Uncharacterized protein</fullName>
    </submittedName>
</protein>
<keyword evidence="2" id="KW-1185">Reference proteome</keyword>
<dbReference type="Proteomes" id="UP000054558">
    <property type="component" value="Unassembled WGS sequence"/>
</dbReference>
<dbReference type="EMBL" id="DF237124">
    <property type="protein sequence ID" value="GAQ84064.1"/>
    <property type="molecule type" value="Genomic_DNA"/>
</dbReference>
<gene>
    <name evidence="1" type="ORF">KFL_001750010</name>
</gene>
<name>A0A1Y1HZI0_KLENI</name>